<keyword evidence="4" id="KW-1185">Reference proteome</keyword>
<gene>
    <name evidence="3" type="ORF">OV287_52780</name>
</gene>
<feature type="region of interest" description="Disordered" evidence="1">
    <location>
        <begin position="1"/>
        <end position="24"/>
    </location>
</feature>
<feature type="transmembrane region" description="Helical" evidence="2">
    <location>
        <begin position="207"/>
        <end position="225"/>
    </location>
</feature>
<name>A0ABT4AN84_9BACT</name>
<evidence type="ECO:0000256" key="1">
    <source>
        <dbReference type="SAM" id="MobiDB-lite"/>
    </source>
</evidence>
<sequence>MQRLQQAPSPTHEEGAEPVPSLPALEPVPVRERLELLRLSGVSAPEVDTFLAGLQAPYLPGESPRERADLMLDLLEEERLCELTGSSGKRVGVAALETLLQLGYPYALEVTPEMLARARGAGPLPLSSHALVGLGLTAVNVLLPATLLSQEFFSYVEALLDDGLGLGHEKLFSGPARYLPLIVLALLTPPVLSAIMQWKRFRIAQHVLTGVQAMVGLVLLLLALGEPAGDFWVYGAERFLLALSGVLAWVIAFCLHPREEPPEP</sequence>
<keyword evidence="2" id="KW-0472">Membrane</keyword>
<proteinExistence type="predicted"/>
<keyword evidence="2" id="KW-1133">Transmembrane helix</keyword>
<accession>A0ABT4AN84</accession>
<evidence type="ECO:0000313" key="3">
    <source>
        <dbReference type="EMBL" id="MCY1083143.1"/>
    </source>
</evidence>
<protein>
    <submittedName>
        <fullName evidence="3">Uncharacterized protein</fullName>
    </submittedName>
</protein>
<comment type="caution">
    <text evidence="3">The sequence shown here is derived from an EMBL/GenBank/DDBJ whole genome shotgun (WGS) entry which is preliminary data.</text>
</comment>
<dbReference type="Proteomes" id="UP001207654">
    <property type="component" value="Unassembled WGS sequence"/>
</dbReference>
<evidence type="ECO:0000313" key="4">
    <source>
        <dbReference type="Proteomes" id="UP001207654"/>
    </source>
</evidence>
<feature type="transmembrane region" description="Helical" evidence="2">
    <location>
        <begin position="178"/>
        <end position="195"/>
    </location>
</feature>
<dbReference type="EMBL" id="JAPNKA010000001">
    <property type="protein sequence ID" value="MCY1083143.1"/>
    <property type="molecule type" value="Genomic_DNA"/>
</dbReference>
<feature type="transmembrane region" description="Helical" evidence="2">
    <location>
        <begin position="231"/>
        <end position="255"/>
    </location>
</feature>
<organism evidence="3 4">
    <name type="scientific">Archangium lansingense</name>
    <dbReference type="NCBI Taxonomy" id="2995310"/>
    <lineage>
        <taxon>Bacteria</taxon>
        <taxon>Pseudomonadati</taxon>
        <taxon>Myxococcota</taxon>
        <taxon>Myxococcia</taxon>
        <taxon>Myxococcales</taxon>
        <taxon>Cystobacterineae</taxon>
        <taxon>Archangiaceae</taxon>
        <taxon>Archangium</taxon>
    </lineage>
</organism>
<dbReference type="RefSeq" id="WP_267541686.1">
    <property type="nucleotide sequence ID" value="NZ_JAPNKA010000001.1"/>
</dbReference>
<evidence type="ECO:0000256" key="2">
    <source>
        <dbReference type="SAM" id="Phobius"/>
    </source>
</evidence>
<reference evidence="3 4" key="1">
    <citation type="submission" date="2022-11" db="EMBL/GenBank/DDBJ databases">
        <title>Minimal conservation of predation-associated metabolite biosynthetic gene clusters underscores biosynthetic potential of Myxococcota including descriptions for ten novel species: Archangium lansinium sp. nov., Myxococcus landrumus sp. nov., Nannocystis bai.</title>
        <authorList>
            <person name="Ahearne A."/>
            <person name="Stevens C."/>
            <person name="Phillips K."/>
        </authorList>
    </citation>
    <scope>NUCLEOTIDE SEQUENCE [LARGE SCALE GENOMIC DNA]</scope>
    <source>
        <strain evidence="3 4">MIWBW</strain>
    </source>
</reference>
<keyword evidence="2" id="KW-0812">Transmembrane</keyword>
<feature type="transmembrane region" description="Helical" evidence="2">
    <location>
        <begin position="124"/>
        <end position="143"/>
    </location>
</feature>